<feature type="transmembrane region" description="Helical" evidence="5">
    <location>
        <begin position="6"/>
        <end position="24"/>
    </location>
</feature>
<evidence type="ECO:0000256" key="5">
    <source>
        <dbReference type="SAM" id="Phobius"/>
    </source>
</evidence>
<accession>A0ABW3RJ93</accession>
<comment type="caution">
    <text evidence="6">The sequence shown here is derived from an EMBL/GenBank/DDBJ whole genome shotgun (WGS) entry which is preliminary data.</text>
</comment>
<evidence type="ECO:0000256" key="4">
    <source>
        <dbReference type="ARBA" id="ARBA00023136"/>
    </source>
</evidence>
<dbReference type="EMBL" id="JBHTKY010000006">
    <property type="protein sequence ID" value="MFD1165171.1"/>
    <property type="molecule type" value="Genomic_DNA"/>
</dbReference>
<evidence type="ECO:0000256" key="3">
    <source>
        <dbReference type="ARBA" id="ARBA00022989"/>
    </source>
</evidence>
<dbReference type="Pfam" id="PF09685">
    <property type="entry name" value="MamF_MmsF"/>
    <property type="match status" value="1"/>
</dbReference>
<keyword evidence="2 5" id="KW-0812">Transmembrane</keyword>
<evidence type="ECO:0000313" key="7">
    <source>
        <dbReference type="Proteomes" id="UP001597205"/>
    </source>
</evidence>
<dbReference type="InterPro" id="IPR019109">
    <property type="entry name" value="MamF_MmsF"/>
</dbReference>
<evidence type="ECO:0000313" key="6">
    <source>
        <dbReference type="EMBL" id="MFD1165171.1"/>
    </source>
</evidence>
<comment type="subcellular location">
    <subcellularLocation>
        <location evidence="1">Membrane</location>
        <topology evidence="1">Multi-pass membrane protein</topology>
    </subcellularLocation>
</comment>
<protein>
    <submittedName>
        <fullName evidence="6">DUF4870 domain-containing protein</fullName>
    </submittedName>
</protein>
<proteinExistence type="predicted"/>
<reference evidence="7" key="1">
    <citation type="journal article" date="2019" name="Int. J. Syst. Evol. Microbiol.">
        <title>The Global Catalogue of Microorganisms (GCM) 10K type strain sequencing project: providing services to taxonomists for standard genome sequencing and annotation.</title>
        <authorList>
            <consortium name="The Broad Institute Genomics Platform"/>
            <consortium name="The Broad Institute Genome Sequencing Center for Infectious Disease"/>
            <person name="Wu L."/>
            <person name="Ma J."/>
        </authorList>
    </citation>
    <scope>NUCLEOTIDE SEQUENCE [LARGE SCALE GENOMIC DNA]</scope>
    <source>
        <strain evidence="7">CCUG 52468</strain>
    </source>
</reference>
<organism evidence="6 7">
    <name type="scientific">Sphingobacterium daejeonense</name>
    <dbReference type="NCBI Taxonomy" id="371142"/>
    <lineage>
        <taxon>Bacteria</taxon>
        <taxon>Pseudomonadati</taxon>
        <taxon>Bacteroidota</taxon>
        <taxon>Sphingobacteriia</taxon>
        <taxon>Sphingobacteriales</taxon>
        <taxon>Sphingobacteriaceae</taxon>
        <taxon>Sphingobacterium</taxon>
    </lineage>
</organism>
<name>A0ABW3RJ93_9SPHI</name>
<feature type="transmembrane region" description="Helical" evidence="5">
    <location>
        <begin position="62"/>
        <end position="81"/>
    </location>
</feature>
<sequence>MDNKTLSIVAYITLIGWLIAYFSGKDKADDFLKYHLRQGFGIFIFGVILSIVLNIIMWVTGFYMIGYLGLITLILMIIGAINASNGVKKPVPIIGTWAEKQFQFIG</sequence>
<keyword evidence="4 5" id="KW-0472">Membrane</keyword>
<dbReference type="RefSeq" id="WP_099372185.1">
    <property type="nucleotide sequence ID" value="NZ_JALXMZ010000031.1"/>
</dbReference>
<feature type="transmembrane region" description="Helical" evidence="5">
    <location>
        <begin position="36"/>
        <end position="56"/>
    </location>
</feature>
<keyword evidence="3 5" id="KW-1133">Transmembrane helix</keyword>
<gene>
    <name evidence="6" type="ORF">ACFQ2C_06070</name>
</gene>
<evidence type="ECO:0000256" key="1">
    <source>
        <dbReference type="ARBA" id="ARBA00004141"/>
    </source>
</evidence>
<keyword evidence="7" id="KW-1185">Reference proteome</keyword>
<evidence type="ECO:0000256" key="2">
    <source>
        <dbReference type="ARBA" id="ARBA00022692"/>
    </source>
</evidence>
<dbReference type="Proteomes" id="UP001597205">
    <property type="component" value="Unassembled WGS sequence"/>
</dbReference>